<dbReference type="Proteomes" id="UP000554482">
    <property type="component" value="Unassembled WGS sequence"/>
</dbReference>
<dbReference type="InterPro" id="IPR001509">
    <property type="entry name" value="Epimerase_deHydtase"/>
</dbReference>
<evidence type="ECO:0000256" key="1">
    <source>
        <dbReference type="ARBA" id="ARBA00023002"/>
    </source>
</evidence>
<organism evidence="3 4">
    <name type="scientific">Thalictrum thalictroides</name>
    <name type="common">Rue-anemone</name>
    <name type="synonym">Anemone thalictroides</name>
    <dbReference type="NCBI Taxonomy" id="46969"/>
    <lineage>
        <taxon>Eukaryota</taxon>
        <taxon>Viridiplantae</taxon>
        <taxon>Streptophyta</taxon>
        <taxon>Embryophyta</taxon>
        <taxon>Tracheophyta</taxon>
        <taxon>Spermatophyta</taxon>
        <taxon>Magnoliopsida</taxon>
        <taxon>Ranunculales</taxon>
        <taxon>Ranunculaceae</taxon>
        <taxon>Thalictroideae</taxon>
        <taxon>Thalictrum</taxon>
    </lineage>
</organism>
<dbReference type="OrthoDB" id="2735536at2759"/>
<dbReference type="PANTHER" id="PTHR10366:SF563">
    <property type="entry name" value="CINNAMOYL-COA REDUCTASE 16"/>
    <property type="match status" value="1"/>
</dbReference>
<comment type="caution">
    <text evidence="3">The sequence shown here is derived from an EMBL/GenBank/DDBJ whole genome shotgun (WGS) entry which is preliminary data.</text>
</comment>
<reference evidence="3 4" key="1">
    <citation type="submission" date="2020-06" db="EMBL/GenBank/DDBJ databases">
        <title>Transcriptomic and genomic resources for Thalictrum thalictroides and T. hernandezii: Facilitating candidate gene discovery in an emerging model plant lineage.</title>
        <authorList>
            <person name="Arias T."/>
            <person name="Riano-Pachon D.M."/>
            <person name="Di Stilio V.S."/>
        </authorList>
    </citation>
    <scope>NUCLEOTIDE SEQUENCE [LARGE SCALE GENOMIC DNA]</scope>
    <source>
        <strain evidence="4">cv. WT478/WT964</strain>
        <tissue evidence="3">Leaves</tissue>
    </source>
</reference>
<dbReference type="GO" id="GO:0016616">
    <property type="term" value="F:oxidoreductase activity, acting on the CH-OH group of donors, NAD or NADP as acceptor"/>
    <property type="evidence" value="ECO:0007669"/>
    <property type="project" value="TreeGrafter"/>
</dbReference>
<dbReference type="PANTHER" id="PTHR10366">
    <property type="entry name" value="NAD DEPENDENT EPIMERASE/DEHYDRATASE"/>
    <property type="match status" value="1"/>
</dbReference>
<keyword evidence="1" id="KW-0560">Oxidoreductase</keyword>
<evidence type="ECO:0000259" key="2">
    <source>
        <dbReference type="Pfam" id="PF01370"/>
    </source>
</evidence>
<proteinExistence type="predicted"/>
<dbReference type="Pfam" id="PF01370">
    <property type="entry name" value="Epimerase"/>
    <property type="match status" value="1"/>
</dbReference>
<evidence type="ECO:0000313" key="3">
    <source>
        <dbReference type="EMBL" id="KAF5189632.1"/>
    </source>
</evidence>
<dbReference type="EMBL" id="JABWDY010025208">
    <property type="protein sequence ID" value="KAF5189632.1"/>
    <property type="molecule type" value="Genomic_DNA"/>
</dbReference>
<feature type="domain" description="NAD-dependent epimerase/dehydratase" evidence="2">
    <location>
        <begin position="8"/>
        <end position="109"/>
    </location>
</feature>
<gene>
    <name evidence="3" type="ORF">FRX31_020782</name>
</gene>
<protein>
    <submittedName>
        <fullName evidence="3">Vestitone reductase</fullName>
    </submittedName>
</protein>
<dbReference type="AlphaFoldDB" id="A0A7J6VZ54"/>
<dbReference type="InterPro" id="IPR036291">
    <property type="entry name" value="NAD(P)-bd_dom_sf"/>
</dbReference>
<accession>A0A7J6VZ54</accession>
<dbReference type="SUPFAM" id="SSF51735">
    <property type="entry name" value="NAD(P)-binding Rossmann-fold domains"/>
    <property type="match status" value="1"/>
</dbReference>
<keyword evidence="4" id="KW-1185">Reference proteome</keyword>
<evidence type="ECO:0000313" key="4">
    <source>
        <dbReference type="Proteomes" id="UP000554482"/>
    </source>
</evidence>
<name>A0A7J6VZ54_THATH</name>
<sequence>MEGKKGTVCVTGGAGYIGSWLIMRLLQRGYSVTTTVRLNPESKKDLSHLTNLPGASERLKIFNADLNRPETFLPPIEGCNGVFHTAHPIDIEGIEADDATINMAVQGTLGLTILDENTWTDVDFCRTAKVLGSSYCIPKTLAEQGALKFAQETGLEVVTIVPSLVVGPFICPHFPFSNYLALSIITGNREGYKYLPRPQMVHIDDVVSGHIYLLECPDVKGRYICSAIHTTFLQLVKFLSARYPEFRLPPLDLTKEMEEVKPLELSSKKLLDSGFNFKYGIEEMFDGAIKSSKEKRFL</sequence>
<dbReference type="InterPro" id="IPR050425">
    <property type="entry name" value="NAD(P)_dehydrat-like"/>
</dbReference>
<dbReference type="Gene3D" id="3.40.50.720">
    <property type="entry name" value="NAD(P)-binding Rossmann-like Domain"/>
    <property type="match status" value="2"/>
</dbReference>
<dbReference type="CDD" id="cd08958">
    <property type="entry name" value="FR_SDR_e"/>
    <property type="match status" value="1"/>
</dbReference>